<feature type="region of interest" description="Disordered" evidence="1">
    <location>
        <begin position="12"/>
        <end position="39"/>
    </location>
</feature>
<accession>A0AAJ7DX18</accession>
<dbReference type="KEGG" id="csol:105363543"/>
<protein>
    <submittedName>
        <fullName evidence="3">Uncharacterized protein LOC105363543</fullName>
    </submittedName>
</protein>
<dbReference type="RefSeq" id="XP_011499577.1">
    <property type="nucleotide sequence ID" value="XM_011501275.1"/>
</dbReference>
<proteinExistence type="predicted"/>
<dbReference type="Proteomes" id="UP000695007">
    <property type="component" value="Unplaced"/>
</dbReference>
<gene>
    <name evidence="3" type="primary">LOC105363543</name>
</gene>
<feature type="compositionally biased region" description="Polar residues" evidence="1">
    <location>
        <begin position="16"/>
        <end position="33"/>
    </location>
</feature>
<evidence type="ECO:0000256" key="1">
    <source>
        <dbReference type="SAM" id="MobiDB-lite"/>
    </source>
</evidence>
<evidence type="ECO:0000313" key="3">
    <source>
        <dbReference type="RefSeq" id="XP_011499577.1"/>
    </source>
</evidence>
<sequence>MAVDNPSYFSLRAGDSSANIGSPTASSQGTMPMTRSLGGLFRRNKSSNKITSNRYAREQPRSPITSVGCQRRSFRNLFRSASASADCEKTRQFLKGEPRPSDVAPPSPYLNSRSHAHSESGRCKVARRRLPKSTSELLNVDMIFCGLSSEGGAAVLPRRTEDNDYYRFERNSECGSEATVATLPLDDIEDARSYYNLTATFPSLLCHVAKHESVGRSVVVFVVEP</sequence>
<evidence type="ECO:0000313" key="2">
    <source>
        <dbReference type="Proteomes" id="UP000695007"/>
    </source>
</evidence>
<feature type="compositionally biased region" description="Basic and acidic residues" evidence="1">
    <location>
        <begin position="91"/>
        <end position="100"/>
    </location>
</feature>
<keyword evidence="2" id="KW-1185">Reference proteome</keyword>
<dbReference type="GeneID" id="105363543"/>
<feature type="region of interest" description="Disordered" evidence="1">
    <location>
        <begin position="91"/>
        <end position="126"/>
    </location>
</feature>
<name>A0AAJ7DX18_9HYME</name>
<dbReference type="AlphaFoldDB" id="A0AAJ7DX18"/>
<organism evidence="2 3">
    <name type="scientific">Ceratosolen solmsi marchali</name>
    <dbReference type="NCBI Taxonomy" id="326594"/>
    <lineage>
        <taxon>Eukaryota</taxon>
        <taxon>Metazoa</taxon>
        <taxon>Ecdysozoa</taxon>
        <taxon>Arthropoda</taxon>
        <taxon>Hexapoda</taxon>
        <taxon>Insecta</taxon>
        <taxon>Pterygota</taxon>
        <taxon>Neoptera</taxon>
        <taxon>Endopterygota</taxon>
        <taxon>Hymenoptera</taxon>
        <taxon>Apocrita</taxon>
        <taxon>Proctotrupomorpha</taxon>
        <taxon>Chalcidoidea</taxon>
        <taxon>Agaonidae</taxon>
        <taxon>Agaoninae</taxon>
        <taxon>Ceratosolen</taxon>
    </lineage>
</organism>
<reference evidence="3" key="1">
    <citation type="submission" date="2025-08" db="UniProtKB">
        <authorList>
            <consortium name="RefSeq"/>
        </authorList>
    </citation>
    <scope>IDENTIFICATION</scope>
</reference>